<dbReference type="RefSeq" id="WP_018920122.1">
    <property type="nucleotide sequence ID" value="NZ_LR134384.1"/>
</dbReference>
<dbReference type="GeneID" id="85013508"/>
<protein>
    <submittedName>
        <fullName evidence="1">Uncharacterized protein</fullName>
    </submittedName>
</protein>
<evidence type="ECO:0000313" key="1">
    <source>
        <dbReference type="EMBL" id="VEH15452.1"/>
    </source>
</evidence>
<dbReference type="EMBL" id="LR134384">
    <property type="protein sequence ID" value="VEH15452.1"/>
    <property type="molecule type" value="Genomic_DNA"/>
</dbReference>
<dbReference type="AlphaFoldDB" id="A0A3S4X7A1"/>
<dbReference type="Proteomes" id="UP000274578">
    <property type="component" value="Chromosome 1"/>
</dbReference>
<accession>A0A3S4X7A1</accession>
<gene>
    <name evidence="1" type="ORF">NCTC13071_01455</name>
</gene>
<dbReference type="KEGG" id="poc:NCTC13071_01455"/>
<evidence type="ECO:0000313" key="2">
    <source>
        <dbReference type="Proteomes" id="UP000274578"/>
    </source>
</evidence>
<reference evidence="1 2" key="1">
    <citation type="submission" date="2018-12" db="EMBL/GenBank/DDBJ databases">
        <authorList>
            <consortium name="Pathogen Informatics"/>
        </authorList>
    </citation>
    <scope>NUCLEOTIDE SEQUENCE [LARGE SCALE GENOMIC DNA]</scope>
    <source>
        <strain evidence="1 2">NCTC13071</strain>
    </source>
</reference>
<organism evidence="1 2">
    <name type="scientific">Segatella oris</name>
    <dbReference type="NCBI Taxonomy" id="28135"/>
    <lineage>
        <taxon>Bacteria</taxon>
        <taxon>Pseudomonadati</taxon>
        <taxon>Bacteroidota</taxon>
        <taxon>Bacteroidia</taxon>
        <taxon>Bacteroidales</taxon>
        <taxon>Prevotellaceae</taxon>
        <taxon>Segatella</taxon>
    </lineage>
</organism>
<name>A0A3S4X7A1_9BACT</name>
<proteinExistence type="predicted"/>
<sequence>MGIKYTKKNEDQEQQERTIQADDFMRLMISTHRKEKVKTELPKTEKQK</sequence>